<dbReference type="Proteomes" id="UP000678499">
    <property type="component" value="Unassembled WGS sequence"/>
</dbReference>
<reference evidence="9" key="1">
    <citation type="submission" date="2020-11" db="EMBL/GenBank/DDBJ databases">
        <authorList>
            <person name="Tran Van P."/>
        </authorList>
    </citation>
    <scope>NUCLEOTIDE SEQUENCE</scope>
</reference>
<evidence type="ECO:0000256" key="2">
    <source>
        <dbReference type="ARBA" id="ARBA00022688"/>
    </source>
</evidence>
<protein>
    <recommendedName>
        <fullName evidence="8">5-demethoxyubiquinone hydroxylase, mitochondrial</fullName>
        <shortName evidence="8">DMQ hydroxylase</shortName>
        <ecNumber evidence="8">1.14.99.60</ecNumber>
    </recommendedName>
    <alternativeName>
        <fullName evidence="8">Ubiquinone biosynthesis monooxygenase COQ7</fullName>
    </alternativeName>
</protein>
<proteinExistence type="inferred from homology"/>
<dbReference type="HAMAP" id="MF_01658">
    <property type="entry name" value="COQ7"/>
    <property type="match status" value="1"/>
</dbReference>
<keyword evidence="6 8" id="KW-0503">Monooxygenase</keyword>
<evidence type="ECO:0000256" key="7">
    <source>
        <dbReference type="ARBA" id="ARBA00023136"/>
    </source>
</evidence>
<dbReference type="EC" id="1.14.99.60" evidence="8"/>
<keyword evidence="10" id="KW-1185">Reference proteome</keyword>
<dbReference type="EMBL" id="CAJPEX010004732">
    <property type="protein sequence ID" value="CAG0923204.1"/>
    <property type="molecule type" value="Genomic_DNA"/>
</dbReference>
<comment type="pathway">
    <text evidence="1 8">Cofactor biosynthesis; ubiquinone biosynthesis.</text>
</comment>
<dbReference type="SUPFAM" id="SSF47240">
    <property type="entry name" value="Ferritin-like"/>
    <property type="match status" value="1"/>
</dbReference>
<evidence type="ECO:0000313" key="9">
    <source>
        <dbReference type="EMBL" id="CAD7283052.1"/>
    </source>
</evidence>
<feature type="binding site" evidence="8">
    <location>
        <position position="162"/>
    </location>
    <ligand>
        <name>Fe cation</name>
        <dbReference type="ChEBI" id="CHEBI:24875"/>
        <label>1</label>
    </ligand>
</feature>
<evidence type="ECO:0000256" key="3">
    <source>
        <dbReference type="ARBA" id="ARBA00022723"/>
    </source>
</evidence>
<keyword evidence="4 8" id="KW-0560">Oxidoreductase</keyword>
<keyword evidence="7 8" id="KW-0472">Membrane</keyword>
<dbReference type="AlphaFoldDB" id="A0A7R9BWV4"/>
<dbReference type="GO" id="GO:0010468">
    <property type="term" value="P:regulation of gene expression"/>
    <property type="evidence" value="ECO:0007669"/>
    <property type="project" value="TreeGrafter"/>
</dbReference>
<dbReference type="GO" id="GO:2000377">
    <property type="term" value="P:regulation of reactive oxygen species metabolic process"/>
    <property type="evidence" value="ECO:0007669"/>
    <property type="project" value="TreeGrafter"/>
</dbReference>
<keyword evidence="8" id="KW-0496">Mitochondrion</keyword>
<organism evidence="9">
    <name type="scientific">Notodromas monacha</name>
    <dbReference type="NCBI Taxonomy" id="399045"/>
    <lineage>
        <taxon>Eukaryota</taxon>
        <taxon>Metazoa</taxon>
        <taxon>Ecdysozoa</taxon>
        <taxon>Arthropoda</taxon>
        <taxon>Crustacea</taxon>
        <taxon>Oligostraca</taxon>
        <taxon>Ostracoda</taxon>
        <taxon>Podocopa</taxon>
        <taxon>Podocopida</taxon>
        <taxon>Cypridocopina</taxon>
        <taxon>Cypridoidea</taxon>
        <taxon>Cyprididae</taxon>
        <taxon>Notodromas</taxon>
    </lineage>
</organism>
<keyword evidence="8" id="KW-0999">Mitochondrion inner membrane</keyword>
<evidence type="ECO:0000256" key="1">
    <source>
        <dbReference type="ARBA" id="ARBA00004749"/>
    </source>
</evidence>
<evidence type="ECO:0000256" key="4">
    <source>
        <dbReference type="ARBA" id="ARBA00023002"/>
    </source>
</evidence>
<feature type="binding site" evidence="8">
    <location>
        <position position="72"/>
    </location>
    <ligand>
        <name>Fe cation</name>
        <dbReference type="ChEBI" id="CHEBI:24875"/>
        <label>1</label>
    </ligand>
</feature>
<dbReference type="PANTHER" id="PTHR11237">
    <property type="entry name" value="COENZYME Q10 BIOSYNTHESIS PROTEIN 7"/>
    <property type="match status" value="1"/>
</dbReference>
<dbReference type="GO" id="GO:0008682">
    <property type="term" value="F:3-demethoxyubiquinol 3-hydroxylase activity"/>
    <property type="evidence" value="ECO:0007669"/>
    <property type="project" value="UniProtKB-EC"/>
</dbReference>
<keyword evidence="3 8" id="KW-0479">Metal-binding</keyword>
<name>A0A7R9BWV4_9CRUS</name>
<evidence type="ECO:0000313" key="10">
    <source>
        <dbReference type="Proteomes" id="UP000678499"/>
    </source>
</evidence>
<dbReference type="InterPro" id="IPR009078">
    <property type="entry name" value="Ferritin-like_SF"/>
</dbReference>
<dbReference type="CDD" id="cd01042">
    <property type="entry name" value="DMQH"/>
    <property type="match status" value="1"/>
</dbReference>
<comment type="subcellular location">
    <subcellularLocation>
        <location evidence="8">Mitochondrion inner membrane</location>
        <topology evidence="8">Peripheral membrane protein</topology>
        <orientation evidence="8">Matrix side</orientation>
    </subcellularLocation>
</comment>
<feature type="binding site" evidence="8">
    <location>
        <position position="72"/>
    </location>
    <ligand>
        <name>Fe cation</name>
        <dbReference type="ChEBI" id="CHEBI:24875"/>
        <label>2</label>
    </ligand>
</feature>
<keyword evidence="2 8" id="KW-0831">Ubiquinone biosynthesis</keyword>
<feature type="binding site" evidence="8">
    <location>
        <position position="75"/>
    </location>
    <ligand>
        <name>Fe cation</name>
        <dbReference type="ChEBI" id="CHEBI:24875"/>
        <label>1</label>
    </ligand>
</feature>
<comment type="function">
    <text evidence="8">Catalyzes the hydroxylation of 2-polyprenyl-3-methyl-6-methoxy-1,4-benzoquinol (DMQH2) during ubiquinone biosynthesis. Has also a structural role in the COQ enzyme complex, stabilizing other COQ polypeptides. Involved in lifespan determination in a ubiquinone-independent manner.</text>
</comment>
<dbReference type="PANTHER" id="PTHR11237:SF4">
    <property type="entry name" value="5-DEMETHOXYUBIQUINONE HYDROXYLASE, MITOCHONDRIAL"/>
    <property type="match status" value="1"/>
</dbReference>
<feature type="binding site" evidence="8">
    <location>
        <position position="165"/>
    </location>
    <ligand>
        <name>Fe cation</name>
        <dbReference type="ChEBI" id="CHEBI:24875"/>
        <label>2</label>
    </ligand>
</feature>
<gene>
    <name evidence="9" type="ORF">NMOB1V02_LOCUS10670</name>
</gene>
<comment type="cofactor">
    <cofactor evidence="8">
        <name>Fe cation</name>
        <dbReference type="ChEBI" id="CHEBI:24875"/>
    </cofactor>
    <text evidence="8">Binds 2 iron ions per subunit.</text>
</comment>
<dbReference type="GO" id="GO:0008340">
    <property type="term" value="P:determination of adult lifespan"/>
    <property type="evidence" value="ECO:0007669"/>
    <property type="project" value="TreeGrafter"/>
</dbReference>
<feature type="binding site" evidence="8">
    <location>
        <position position="162"/>
    </location>
    <ligand>
        <name>Fe cation</name>
        <dbReference type="ChEBI" id="CHEBI:24875"/>
        <label>2</label>
    </ligand>
</feature>
<comment type="catalytic activity">
    <reaction evidence="8">
        <text>a 5-methoxy-2-methyl-3-(all-trans-polyprenyl)benzene-1,4-diol + AH2 + O2 = a 3-demethylubiquinol + A + H2O</text>
        <dbReference type="Rhea" id="RHEA:50908"/>
        <dbReference type="Rhea" id="RHEA-COMP:10859"/>
        <dbReference type="Rhea" id="RHEA-COMP:10914"/>
        <dbReference type="ChEBI" id="CHEBI:13193"/>
        <dbReference type="ChEBI" id="CHEBI:15377"/>
        <dbReference type="ChEBI" id="CHEBI:15379"/>
        <dbReference type="ChEBI" id="CHEBI:17499"/>
        <dbReference type="ChEBI" id="CHEBI:84167"/>
        <dbReference type="ChEBI" id="CHEBI:84422"/>
        <dbReference type="EC" id="1.14.99.60"/>
    </reaction>
</comment>
<comment type="similarity">
    <text evidence="8">Belongs to the COQ7 family.</text>
</comment>
<dbReference type="GO" id="GO:0006744">
    <property type="term" value="P:ubiquinone biosynthetic process"/>
    <property type="evidence" value="ECO:0007669"/>
    <property type="project" value="UniProtKB-UniRule"/>
</dbReference>
<dbReference type="GO" id="GO:0046872">
    <property type="term" value="F:metal ion binding"/>
    <property type="evidence" value="ECO:0007669"/>
    <property type="project" value="UniProtKB-KW"/>
</dbReference>
<dbReference type="UniPathway" id="UPA00232"/>
<dbReference type="EMBL" id="OA886769">
    <property type="protein sequence ID" value="CAD7283052.1"/>
    <property type="molecule type" value="Genomic_DNA"/>
</dbReference>
<dbReference type="GO" id="GO:0031314">
    <property type="term" value="C:extrinsic component of mitochondrial inner membrane"/>
    <property type="evidence" value="ECO:0007669"/>
    <property type="project" value="UniProtKB-UniRule"/>
</dbReference>
<dbReference type="GO" id="GO:0016709">
    <property type="term" value="F:oxidoreductase activity, acting on paired donors, with incorporation or reduction of molecular oxygen, NAD(P)H as one donor, and incorporation of one atom of oxygen"/>
    <property type="evidence" value="ECO:0007669"/>
    <property type="project" value="UniProtKB-UniRule"/>
</dbReference>
<keyword evidence="5 8" id="KW-0408">Iron</keyword>
<dbReference type="GO" id="GO:0005634">
    <property type="term" value="C:nucleus"/>
    <property type="evidence" value="ECO:0007669"/>
    <property type="project" value="TreeGrafter"/>
</dbReference>
<dbReference type="InterPro" id="IPR011566">
    <property type="entry name" value="Ubq_synth_Coq7"/>
</dbReference>
<dbReference type="Pfam" id="PF03232">
    <property type="entry name" value="COQ7"/>
    <property type="match status" value="1"/>
</dbReference>
<evidence type="ECO:0000256" key="5">
    <source>
        <dbReference type="ARBA" id="ARBA00023004"/>
    </source>
</evidence>
<accession>A0A7R9BWV4</accession>
<feature type="binding site" evidence="8">
    <location>
        <position position="42"/>
    </location>
    <ligand>
        <name>Fe cation</name>
        <dbReference type="ChEBI" id="CHEBI:24875"/>
        <label>1</label>
    </ligand>
</feature>
<feature type="binding site" evidence="8">
    <location>
        <position position="124"/>
    </location>
    <ligand>
        <name>Fe cation</name>
        <dbReference type="ChEBI" id="CHEBI:24875"/>
        <label>2</label>
    </ligand>
</feature>
<evidence type="ECO:0000256" key="8">
    <source>
        <dbReference type="HAMAP-Rule" id="MF_03194"/>
    </source>
</evidence>
<sequence length="444" mass="47784">MLVPRVQLVTVMRNLSAARMQMSRTKKRELIDRIIRVDHAGEYGADRIYAGQVAVLGNTSIGPTLQHMWDQEKVHRATFEKLIPKYRARPTALLPIWNIAGFALGAGTALLGKQAAMACTVAVESVIGDHYNDQIREILEASDDPEEYKELLDVIRKFRDEELEHHDTALKNDAELAPFYSLMSQVIKAGCKVAIYASEQALAVDDAWAGLVVLLLGDPHLLEGGQGRQDGAADPDGVLPLGRCDDLDLDGGRRQGGDFLLHPVGDTRVHGGAAGEDGVGVEVLTDVHVALHDGVVDRLVDAAGLHAQERGLEQGLGAPEPLVADGDDLAIGQLVGLLQGSGRRGGGHFLLKVQGHVAQLLLDVTHDFPLSCNCMGWPVQVGLLPHPVPHCLVDGYGVGHAVARVQDDTRRTTGSVERKHGLDGDVHGRAVEGLEHDLCGDEKE</sequence>
<evidence type="ECO:0000256" key="6">
    <source>
        <dbReference type="ARBA" id="ARBA00023033"/>
    </source>
</evidence>
<dbReference type="OrthoDB" id="275371at2759"/>
<comment type="subunit">
    <text evidence="8">Component of a multi-subunit COQ enzyme complex.</text>
</comment>